<proteinExistence type="predicted"/>
<dbReference type="GeneID" id="3876247"/>
<dbReference type="RefSeq" id="XP_960100.3">
    <property type="nucleotide sequence ID" value="XM_955007.3"/>
</dbReference>
<dbReference type="VEuPathDB" id="FungiDB:NCU05840"/>
<dbReference type="AlphaFoldDB" id="Q7S5K3"/>
<dbReference type="KEGG" id="ncr:NCU05840"/>
<dbReference type="PANTHER" id="PTHR33112">
    <property type="entry name" value="DOMAIN PROTEIN, PUTATIVE-RELATED"/>
    <property type="match status" value="1"/>
</dbReference>
<protein>
    <recommendedName>
        <fullName evidence="1">Heterokaryon incompatibility domain-containing protein</fullName>
    </recommendedName>
</protein>
<dbReference type="PaxDb" id="5141-EFNCRP00000005697"/>
<reference evidence="2 3" key="1">
    <citation type="journal article" date="2003" name="Nature">
        <title>The genome sequence of the filamentous fungus Neurospora crassa.</title>
        <authorList>
            <person name="Galagan J.E."/>
            <person name="Calvo S.E."/>
            <person name="Borkovich K.A."/>
            <person name="Selker E.U."/>
            <person name="Read N.D."/>
            <person name="Jaffe D."/>
            <person name="FitzHugh W."/>
            <person name="Ma L.J."/>
            <person name="Smirnov S."/>
            <person name="Purcell S."/>
            <person name="Rehman B."/>
            <person name="Elkins T."/>
            <person name="Engels R."/>
            <person name="Wang S."/>
            <person name="Nielsen C.B."/>
            <person name="Butler J."/>
            <person name="Endrizzi M."/>
            <person name="Qui D."/>
            <person name="Ianakiev P."/>
            <person name="Bell-Pedersen D."/>
            <person name="Nelson M.A."/>
            <person name="Werner-Washburne M."/>
            <person name="Selitrennikoff C.P."/>
            <person name="Kinsey J.A."/>
            <person name="Braun E.L."/>
            <person name="Zelter A."/>
            <person name="Schulte U."/>
            <person name="Kothe G.O."/>
            <person name="Jedd G."/>
            <person name="Mewes W."/>
            <person name="Staben C."/>
            <person name="Marcotte E."/>
            <person name="Greenberg D."/>
            <person name="Roy A."/>
            <person name="Foley K."/>
            <person name="Naylor J."/>
            <person name="Stange-Thomann N."/>
            <person name="Barrett R."/>
            <person name="Gnerre S."/>
            <person name="Kamal M."/>
            <person name="Kamvysselis M."/>
            <person name="Mauceli E."/>
            <person name="Bielke C."/>
            <person name="Rudd S."/>
            <person name="Frishman D."/>
            <person name="Krystofova S."/>
            <person name="Rasmussen C."/>
            <person name="Metzenberg R.L."/>
            <person name="Perkins D.D."/>
            <person name="Kroken S."/>
            <person name="Cogoni C."/>
            <person name="Macino G."/>
            <person name="Catcheside D."/>
            <person name="Li W."/>
            <person name="Pratt R.J."/>
            <person name="Osmani S.A."/>
            <person name="DeSouza C.P."/>
            <person name="Glass L."/>
            <person name="Orbach M.J."/>
            <person name="Berglund J.A."/>
            <person name="Voelker R."/>
            <person name="Yarden O."/>
            <person name="Plamann M."/>
            <person name="Seiler S."/>
            <person name="Dunlap J."/>
            <person name="Radford A."/>
            <person name="Aramayo R."/>
            <person name="Natvig D.O."/>
            <person name="Alex L.A."/>
            <person name="Mannhaupt G."/>
            <person name="Ebbole D.J."/>
            <person name="Freitag M."/>
            <person name="Paulsen I."/>
            <person name="Sachs M.S."/>
            <person name="Lander E.S."/>
            <person name="Nusbaum C."/>
            <person name="Birren B."/>
        </authorList>
    </citation>
    <scope>NUCLEOTIDE SEQUENCE [LARGE SCALE GENOMIC DNA]</scope>
    <source>
        <strain evidence="3">ATCC 24698 / 74-OR23-1A / CBS 708.71 / DSM 1257 / FGSC 987</strain>
    </source>
</reference>
<evidence type="ECO:0000259" key="1">
    <source>
        <dbReference type="Pfam" id="PF06985"/>
    </source>
</evidence>
<keyword evidence="3" id="KW-1185">Reference proteome</keyword>
<dbReference type="STRING" id="367110.Q7S5K3"/>
<dbReference type="EMBL" id="CM002242">
    <property type="protein sequence ID" value="EAA30864.3"/>
    <property type="molecule type" value="Genomic_DNA"/>
</dbReference>
<dbReference type="InterPro" id="IPR010730">
    <property type="entry name" value="HET"/>
</dbReference>
<organism evidence="2 3">
    <name type="scientific">Neurospora crassa (strain ATCC 24698 / 74-OR23-1A / CBS 708.71 / DSM 1257 / FGSC 987)</name>
    <dbReference type="NCBI Taxonomy" id="367110"/>
    <lineage>
        <taxon>Eukaryota</taxon>
        <taxon>Fungi</taxon>
        <taxon>Dikarya</taxon>
        <taxon>Ascomycota</taxon>
        <taxon>Pezizomycotina</taxon>
        <taxon>Sordariomycetes</taxon>
        <taxon>Sordariomycetidae</taxon>
        <taxon>Sordariales</taxon>
        <taxon>Sordariaceae</taxon>
        <taxon>Neurospora</taxon>
    </lineage>
</organism>
<dbReference type="OrthoDB" id="5347061at2759"/>
<feature type="domain" description="Heterokaryon incompatibility" evidence="1">
    <location>
        <begin position="209"/>
        <end position="368"/>
    </location>
</feature>
<dbReference type="HOGENOM" id="CLU_002639_5_4_1"/>
<dbReference type="Pfam" id="PF06985">
    <property type="entry name" value="HET"/>
    <property type="match status" value="1"/>
</dbReference>
<dbReference type="Proteomes" id="UP000001805">
    <property type="component" value="Chromosome 7, Linkage Group VII"/>
</dbReference>
<evidence type="ECO:0000313" key="3">
    <source>
        <dbReference type="Proteomes" id="UP000001805"/>
    </source>
</evidence>
<dbReference type="InParanoid" id="Q7S5K3"/>
<evidence type="ECO:0000313" key="2">
    <source>
        <dbReference type="EMBL" id="EAA30864.3"/>
    </source>
</evidence>
<gene>
    <name evidence="2" type="ORF">NCU05840</name>
</gene>
<dbReference type="PANTHER" id="PTHR33112:SF16">
    <property type="entry name" value="HETEROKARYON INCOMPATIBILITY DOMAIN-CONTAINING PROTEIN"/>
    <property type="match status" value="1"/>
</dbReference>
<name>Q7S5K3_NEUCR</name>
<sequence>MDISASPYSPKRVDFAGSKLCRICSSIPASFWSGESRNIGVKLQPLESIRLEAQRGCQLCAILLMGPDRDPHFQSGNHKTLELKRNAFYAMPEDMDVDRSSLLTLREDTLRGLDHGYRMKNPRDFGFSLVPSPWSALKPVKMGEHVDNIQLIQVWLENCRDNHTQCSSNIECFLPTRILDLQAFSDSEDIRLVTSTADDLFFDGKPPKYVTLSHCWGPPSKQPLTTTKATLRQRMMRIHFEKLPQTFQDAVKICRSLRQRFLWIDSLCIIQDDEGDWAKEAALMASVYSYSYFTLAALDSKDSSGGCKMVADIQSSYSNRFVDIDFYGLEEGGTKFPRQRLRVFEVPSLEDGSIEVGHLNSRAWTLQERELSRRVISFASQGLLWECNELRATSQRPWENIERSATRSIYRVPLGDTEGLFKSKATWDDVVEDYSARLLTKQTDRLVALSGIAQAAQGFFQGATYVGGIWSSLIPEGLLWRTVPQRPKATKLAHQNDTESAYIAPSWSWASVTSPVDFSLVRASVKVPEDLNFSFGRTIAQRLTVEQMMGIPKYQDPYGALEYGALVLSGALLFNVDISDRVMGPHADLFVGLIKDGVRVGEVSLDAADMVSSLSRGKLYFLGLVFSFHVYGLLLREGVNPEDGYTRVGVGMIRYRRSLAIFPKCRPRTIKLV</sequence>
<accession>Q7S5K3</accession>